<feature type="transmembrane region" description="Helical" evidence="7">
    <location>
        <begin position="133"/>
        <end position="155"/>
    </location>
</feature>
<dbReference type="InterPro" id="IPR042094">
    <property type="entry name" value="T2SS_GspF_sf"/>
</dbReference>
<dbReference type="PANTHER" id="PTHR30012">
    <property type="entry name" value="GENERAL SECRETION PATHWAY PROTEIN"/>
    <property type="match status" value="1"/>
</dbReference>
<gene>
    <name evidence="9" type="ORF">FEZ33_03880</name>
</gene>
<feature type="transmembrane region" description="Helical" evidence="7">
    <location>
        <begin position="338"/>
        <end position="359"/>
    </location>
</feature>
<evidence type="ECO:0000256" key="2">
    <source>
        <dbReference type="ARBA" id="ARBA00005745"/>
    </source>
</evidence>
<dbReference type="GO" id="GO:0005886">
    <property type="term" value="C:plasma membrane"/>
    <property type="evidence" value="ECO:0007669"/>
    <property type="project" value="UniProtKB-SubCell"/>
</dbReference>
<organism evidence="9 10">
    <name type="scientific">Ruoffia tabacinasalis</name>
    <dbReference type="NCBI Taxonomy" id="87458"/>
    <lineage>
        <taxon>Bacteria</taxon>
        <taxon>Bacillati</taxon>
        <taxon>Bacillota</taxon>
        <taxon>Bacilli</taxon>
        <taxon>Lactobacillales</taxon>
        <taxon>Aerococcaceae</taxon>
        <taxon>Ruoffia</taxon>
    </lineage>
</organism>
<keyword evidence="6 7" id="KW-0472">Membrane</keyword>
<evidence type="ECO:0000256" key="1">
    <source>
        <dbReference type="ARBA" id="ARBA00004651"/>
    </source>
</evidence>
<dbReference type="AlphaFoldDB" id="A0A5R9EFF1"/>
<evidence type="ECO:0000256" key="5">
    <source>
        <dbReference type="ARBA" id="ARBA00022989"/>
    </source>
</evidence>
<keyword evidence="4 7" id="KW-0812">Transmembrane</keyword>
<evidence type="ECO:0000256" key="6">
    <source>
        <dbReference type="ARBA" id="ARBA00023136"/>
    </source>
</evidence>
<dbReference type="InterPro" id="IPR018076">
    <property type="entry name" value="T2SS_GspF_dom"/>
</dbReference>
<dbReference type="PANTHER" id="PTHR30012:SF0">
    <property type="entry name" value="TYPE II SECRETION SYSTEM PROTEIN F-RELATED"/>
    <property type="match status" value="1"/>
</dbReference>
<dbReference type="InterPro" id="IPR047692">
    <property type="entry name" value="T4P_ComGB"/>
</dbReference>
<comment type="subcellular location">
    <subcellularLocation>
        <location evidence="1">Cell membrane</location>
        <topology evidence="1">Multi-pass membrane protein</topology>
    </subcellularLocation>
</comment>
<keyword evidence="3" id="KW-1003">Cell membrane</keyword>
<proteinExistence type="inferred from homology"/>
<evidence type="ECO:0000259" key="8">
    <source>
        <dbReference type="Pfam" id="PF00482"/>
    </source>
</evidence>
<sequence>MINYERHGHMVTLMKQRIQNSKLSKNIKIPKNLQAYLLQTLSELLLEGFSIHQSLVFMRVLMKKQTTAIDYIIRQLESGISFEKSLRALGYSNSLIAQLFYAQRQGRFTESLADASKQLKEAHHYKQKLVKTLVYPVFLSVGLVGMLFAMRQFLLPQVASFISQEVYDEQYLVRVLVYFFTYLPQIFGILLAFVLIIYGGVDMYLLKQSEMRRYQILTRIPLVEKWVRSYSSYKVSKEIGHFFSGGYSIQQTLTVIVDYPIDPFLSELAIEIQERMLKGEDLAAILDELNIFTKELPLVIYQGELTSQTAQKCYLYSRKVYLDLMDDIQAKLTLVQPILFILIGILVMSMYLLMMLPMLTMQGI</sequence>
<dbReference type="Gene3D" id="1.20.81.30">
    <property type="entry name" value="Type II secretion system (T2SS), domain F"/>
    <property type="match status" value="2"/>
</dbReference>
<dbReference type="Pfam" id="PF00482">
    <property type="entry name" value="T2SSF"/>
    <property type="match status" value="2"/>
</dbReference>
<dbReference type="Proteomes" id="UP000306420">
    <property type="component" value="Unassembled WGS sequence"/>
</dbReference>
<dbReference type="OrthoDB" id="2134211at2"/>
<dbReference type="NCBIfam" id="NF041012">
    <property type="entry name" value="T4P_ComGB"/>
    <property type="match status" value="1"/>
</dbReference>
<dbReference type="EMBL" id="VBSP01000008">
    <property type="protein sequence ID" value="TLQ48800.1"/>
    <property type="molecule type" value="Genomic_DNA"/>
</dbReference>
<comment type="caution">
    <text evidence="9">The sequence shown here is derived from an EMBL/GenBank/DDBJ whole genome shotgun (WGS) entry which is preliminary data.</text>
</comment>
<evidence type="ECO:0000256" key="3">
    <source>
        <dbReference type="ARBA" id="ARBA00022475"/>
    </source>
</evidence>
<protein>
    <recommendedName>
        <fullName evidence="8">Type II secretion system protein GspF domain-containing protein</fullName>
    </recommendedName>
</protein>
<dbReference type="InterPro" id="IPR003004">
    <property type="entry name" value="GspF/PilC"/>
</dbReference>
<name>A0A5R9EFF1_9LACT</name>
<evidence type="ECO:0000256" key="4">
    <source>
        <dbReference type="ARBA" id="ARBA00022692"/>
    </source>
</evidence>
<evidence type="ECO:0000256" key="7">
    <source>
        <dbReference type="SAM" id="Phobius"/>
    </source>
</evidence>
<feature type="domain" description="Type II secretion system protein GspF" evidence="8">
    <location>
        <begin position="242"/>
        <end position="357"/>
    </location>
</feature>
<feature type="domain" description="Type II secretion system protein GspF" evidence="8">
    <location>
        <begin position="38"/>
        <end position="156"/>
    </location>
</feature>
<reference evidence="9 10" key="1">
    <citation type="submission" date="2019-05" db="EMBL/GenBank/DDBJ databases">
        <title>The metagenome of a microbial culture collection derived from dairy environment covers the genomic content of the human microbiome.</title>
        <authorList>
            <person name="Roder T."/>
            <person name="Wuthrich D."/>
            <person name="Sattari Z."/>
            <person name="Von Ah U."/>
            <person name="Bar C."/>
            <person name="Ronchi F."/>
            <person name="Macpherson A.J."/>
            <person name="Ganal-Vonarburg S.C."/>
            <person name="Bruggmann R."/>
            <person name="Vergeres G."/>
        </authorList>
    </citation>
    <scope>NUCLEOTIDE SEQUENCE [LARGE SCALE GENOMIC DNA]</scope>
    <source>
        <strain evidence="9 10">FAM 24227</strain>
    </source>
</reference>
<accession>A0A5R9EFF1</accession>
<evidence type="ECO:0000313" key="10">
    <source>
        <dbReference type="Proteomes" id="UP000306420"/>
    </source>
</evidence>
<comment type="similarity">
    <text evidence="2">Belongs to the GSP F family.</text>
</comment>
<keyword evidence="5 7" id="KW-1133">Transmembrane helix</keyword>
<dbReference type="PRINTS" id="PR00812">
    <property type="entry name" value="BCTERIALGSPF"/>
</dbReference>
<evidence type="ECO:0000313" key="9">
    <source>
        <dbReference type="EMBL" id="TLQ48800.1"/>
    </source>
</evidence>
<feature type="transmembrane region" description="Helical" evidence="7">
    <location>
        <begin position="175"/>
        <end position="205"/>
    </location>
</feature>